<keyword evidence="2" id="KW-0479">Metal-binding</keyword>
<dbReference type="SFLD" id="SFLDG01067">
    <property type="entry name" value="SPASM/twitch_domain_containing"/>
    <property type="match status" value="1"/>
</dbReference>
<name>A0A1G2E0F1_9BACT</name>
<dbReference type="Gene3D" id="3.20.20.70">
    <property type="entry name" value="Aldolase class I"/>
    <property type="match status" value="1"/>
</dbReference>
<keyword evidence="3" id="KW-0408">Iron</keyword>
<dbReference type="InterPro" id="IPR012840">
    <property type="entry name" value="NrdG2"/>
</dbReference>
<dbReference type="PROSITE" id="PS51918">
    <property type="entry name" value="RADICAL_SAM"/>
    <property type="match status" value="1"/>
</dbReference>
<accession>A0A1G2E0F1</accession>
<dbReference type="PANTHER" id="PTHR11228:SF27">
    <property type="entry name" value="GLYCYL-RADICAL ENZYME ACTIVATING ENZYME MJ1227-RELATED"/>
    <property type="match status" value="1"/>
</dbReference>
<dbReference type="SUPFAM" id="SSF102114">
    <property type="entry name" value="Radical SAM enzymes"/>
    <property type="match status" value="1"/>
</dbReference>
<dbReference type="EMBL" id="MHLY01000007">
    <property type="protein sequence ID" value="OGZ18761.1"/>
    <property type="molecule type" value="Genomic_DNA"/>
</dbReference>
<evidence type="ECO:0000256" key="1">
    <source>
        <dbReference type="ARBA" id="ARBA00022691"/>
    </source>
</evidence>
<protein>
    <submittedName>
        <fullName evidence="6">Anaerobic ribonucleoside-triphosphate reductase activating protein</fullName>
    </submittedName>
</protein>
<dbReference type="PANTHER" id="PTHR11228">
    <property type="entry name" value="RADICAL SAM DOMAIN PROTEIN"/>
    <property type="match status" value="1"/>
</dbReference>
<dbReference type="SFLD" id="SFLDS00029">
    <property type="entry name" value="Radical_SAM"/>
    <property type="match status" value="1"/>
</dbReference>
<dbReference type="Pfam" id="PF04055">
    <property type="entry name" value="Radical_SAM"/>
    <property type="match status" value="1"/>
</dbReference>
<dbReference type="InterPro" id="IPR007197">
    <property type="entry name" value="rSAM"/>
</dbReference>
<keyword evidence="1" id="KW-0949">S-adenosyl-L-methionine</keyword>
<evidence type="ECO:0000259" key="5">
    <source>
        <dbReference type="PROSITE" id="PS51918"/>
    </source>
</evidence>
<evidence type="ECO:0000256" key="2">
    <source>
        <dbReference type="ARBA" id="ARBA00022723"/>
    </source>
</evidence>
<dbReference type="GO" id="GO:0046872">
    <property type="term" value="F:metal ion binding"/>
    <property type="evidence" value="ECO:0007669"/>
    <property type="project" value="UniProtKB-KW"/>
</dbReference>
<evidence type="ECO:0000256" key="3">
    <source>
        <dbReference type="ARBA" id="ARBA00023004"/>
    </source>
</evidence>
<dbReference type="GO" id="GO:0003824">
    <property type="term" value="F:catalytic activity"/>
    <property type="evidence" value="ECO:0007669"/>
    <property type="project" value="InterPro"/>
</dbReference>
<proteinExistence type="predicted"/>
<comment type="caution">
    <text evidence="6">The sequence shown here is derived from an EMBL/GenBank/DDBJ whole genome shotgun (WGS) entry which is preliminary data.</text>
</comment>
<dbReference type="GO" id="GO:0051536">
    <property type="term" value="F:iron-sulfur cluster binding"/>
    <property type="evidence" value="ECO:0007669"/>
    <property type="project" value="UniProtKB-KW"/>
</dbReference>
<dbReference type="AlphaFoldDB" id="A0A1G2E0F1"/>
<organism evidence="6 7">
    <name type="scientific">Candidatus Nealsonbacteria bacterium RBG_13_42_11</name>
    <dbReference type="NCBI Taxonomy" id="1801663"/>
    <lineage>
        <taxon>Bacteria</taxon>
        <taxon>Candidatus Nealsoniibacteriota</taxon>
    </lineage>
</organism>
<gene>
    <name evidence="6" type="ORF">A2175_00540</name>
</gene>
<dbReference type="CDD" id="cd01335">
    <property type="entry name" value="Radical_SAM"/>
    <property type="match status" value="1"/>
</dbReference>
<sequence length="235" mass="27151">MIEIGGFQKTTFIDFPGRLAATIFLIGCNFRCPFCYSPELVLPEKIKFQPRIPKKDFFQFLKERKGLIEGVVICGGEPTIHEDLPQFIEKIKDSGYLVKLDTNGSHPEMLKKLIDEKLIDYVAMDIKAPLTFSKYDEATGIKTDLKKIKKSIEIIKKSGIDYEFRTTVVPTVHTKEDIIQIARDIKPAKRYFLQNFRPEKTINPDFEEIKPCSKEFLAEIKKEIAKFFDACETRE</sequence>
<dbReference type="SFLD" id="SFLDG01094">
    <property type="entry name" value="Uncharacterised_Radical_SAM_Su"/>
    <property type="match status" value="1"/>
</dbReference>
<keyword evidence="4" id="KW-0411">Iron-sulfur</keyword>
<dbReference type="NCBIfam" id="TIGR02495">
    <property type="entry name" value="NrdG2"/>
    <property type="match status" value="1"/>
</dbReference>
<feature type="domain" description="Radical SAM core" evidence="5">
    <location>
        <begin position="14"/>
        <end position="229"/>
    </location>
</feature>
<dbReference type="InterPro" id="IPR050377">
    <property type="entry name" value="Radical_SAM_PqqE_MftC-like"/>
</dbReference>
<dbReference type="InterPro" id="IPR058240">
    <property type="entry name" value="rSAM_sf"/>
</dbReference>
<evidence type="ECO:0000256" key="4">
    <source>
        <dbReference type="ARBA" id="ARBA00023014"/>
    </source>
</evidence>
<dbReference type="STRING" id="1801663.A2175_00540"/>
<dbReference type="Proteomes" id="UP000176755">
    <property type="component" value="Unassembled WGS sequence"/>
</dbReference>
<dbReference type="InterPro" id="IPR013785">
    <property type="entry name" value="Aldolase_TIM"/>
</dbReference>
<evidence type="ECO:0000313" key="6">
    <source>
        <dbReference type="EMBL" id="OGZ18761.1"/>
    </source>
</evidence>
<reference evidence="6 7" key="1">
    <citation type="journal article" date="2016" name="Nat. Commun.">
        <title>Thousands of microbial genomes shed light on interconnected biogeochemical processes in an aquifer system.</title>
        <authorList>
            <person name="Anantharaman K."/>
            <person name="Brown C.T."/>
            <person name="Hug L.A."/>
            <person name="Sharon I."/>
            <person name="Castelle C.J."/>
            <person name="Probst A.J."/>
            <person name="Thomas B.C."/>
            <person name="Singh A."/>
            <person name="Wilkins M.J."/>
            <person name="Karaoz U."/>
            <person name="Brodie E.L."/>
            <person name="Williams K.H."/>
            <person name="Hubbard S.S."/>
            <person name="Banfield J.F."/>
        </authorList>
    </citation>
    <scope>NUCLEOTIDE SEQUENCE [LARGE SCALE GENOMIC DNA]</scope>
</reference>
<evidence type="ECO:0000313" key="7">
    <source>
        <dbReference type="Proteomes" id="UP000176755"/>
    </source>
</evidence>